<evidence type="ECO:0000313" key="1">
    <source>
        <dbReference type="EMBL" id="KZS40152.1"/>
    </source>
</evidence>
<dbReference type="Proteomes" id="UP000076715">
    <property type="component" value="Unassembled WGS sequence"/>
</dbReference>
<protein>
    <submittedName>
        <fullName evidence="1">Uncharacterized protein</fullName>
    </submittedName>
</protein>
<dbReference type="OrthoDB" id="1452502at2"/>
<dbReference type="EMBL" id="LQRT01000016">
    <property type="protein sequence ID" value="KZS40152.1"/>
    <property type="molecule type" value="Genomic_DNA"/>
</dbReference>
<accession>A0A162ZZC5</accession>
<dbReference type="STRING" id="1642818.AWE51_25250"/>
<reference evidence="1 2" key="1">
    <citation type="submission" date="2016-01" db="EMBL/GenBank/DDBJ databases">
        <title>The draft genome sequence of Aquimarina sp. RZW4-3-2.</title>
        <authorList>
            <person name="Wang Y."/>
        </authorList>
    </citation>
    <scope>NUCLEOTIDE SEQUENCE [LARGE SCALE GENOMIC DNA]</scope>
    <source>
        <strain evidence="1 2">RZW4-3-2</strain>
    </source>
</reference>
<gene>
    <name evidence="1" type="ORF">AWE51_25250</name>
</gene>
<dbReference type="AlphaFoldDB" id="A0A162ZZC5"/>
<organism evidence="1 2">
    <name type="scientific">Aquimarina aggregata</name>
    <dbReference type="NCBI Taxonomy" id="1642818"/>
    <lineage>
        <taxon>Bacteria</taxon>
        <taxon>Pseudomonadati</taxon>
        <taxon>Bacteroidota</taxon>
        <taxon>Flavobacteriia</taxon>
        <taxon>Flavobacteriales</taxon>
        <taxon>Flavobacteriaceae</taxon>
        <taxon>Aquimarina</taxon>
    </lineage>
</organism>
<name>A0A162ZZC5_9FLAO</name>
<evidence type="ECO:0000313" key="2">
    <source>
        <dbReference type="Proteomes" id="UP000076715"/>
    </source>
</evidence>
<comment type="caution">
    <text evidence="1">The sequence shown here is derived from an EMBL/GenBank/DDBJ whole genome shotgun (WGS) entry which is preliminary data.</text>
</comment>
<keyword evidence="2" id="KW-1185">Reference proteome</keyword>
<sequence>MRKPILKYIITLFFTVALLIPRIANLHALNHLSEDGEPLISCELCDIISSSDQFDLIIGDTYSFEDQLQIVPNSFIVFSEYNTPKEKIASPVSIYNKPPPLS</sequence>
<dbReference type="RefSeq" id="WP_066314854.1">
    <property type="nucleotide sequence ID" value="NZ_CANLSS010000002.1"/>
</dbReference>
<proteinExistence type="predicted"/>